<dbReference type="InterPro" id="IPR018060">
    <property type="entry name" value="HTH_AraC"/>
</dbReference>
<dbReference type="PANTHER" id="PTHR43280">
    <property type="entry name" value="ARAC-FAMILY TRANSCRIPTIONAL REGULATOR"/>
    <property type="match status" value="1"/>
</dbReference>
<keyword evidence="5" id="KW-1133">Transmembrane helix</keyword>
<feature type="repeat" description="TPR" evidence="4">
    <location>
        <begin position="271"/>
        <end position="304"/>
    </location>
</feature>
<keyword evidence="6" id="KW-0732">Signal</keyword>
<organism evidence="8 9">
    <name type="scientific">Arenibacter arenosicollis</name>
    <dbReference type="NCBI Taxonomy" id="2762274"/>
    <lineage>
        <taxon>Bacteria</taxon>
        <taxon>Pseudomonadati</taxon>
        <taxon>Bacteroidota</taxon>
        <taxon>Flavobacteriia</taxon>
        <taxon>Flavobacteriales</taxon>
        <taxon>Flavobacteriaceae</taxon>
        <taxon>Arenibacter</taxon>
    </lineage>
</organism>
<dbReference type="SUPFAM" id="SSF48452">
    <property type="entry name" value="TPR-like"/>
    <property type="match status" value="1"/>
</dbReference>
<feature type="chain" id="PRO_5045203323" evidence="6">
    <location>
        <begin position="23"/>
        <end position="634"/>
    </location>
</feature>
<comment type="caution">
    <text evidence="8">The sequence shown here is derived from an EMBL/GenBank/DDBJ whole genome shotgun (WGS) entry which is preliminary data.</text>
</comment>
<dbReference type="Proteomes" id="UP000618952">
    <property type="component" value="Unassembled WGS sequence"/>
</dbReference>
<dbReference type="Pfam" id="PF12833">
    <property type="entry name" value="HTH_18"/>
    <property type="match status" value="1"/>
</dbReference>
<keyword evidence="2" id="KW-0238">DNA-binding</keyword>
<evidence type="ECO:0000259" key="7">
    <source>
        <dbReference type="PROSITE" id="PS01124"/>
    </source>
</evidence>
<keyword evidence="1" id="KW-0805">Transcription regulation</keyword>
<dbReference type="PROSITE" id="PS01124">
    <property type="entry name" value="HTH_ARAC_FAMILY_2"/>
    <property type="match status" value="1"/>
</dbReference>
<dbReference type="EMBL" id="JACLHY010000001">
    <property type="protein sequence ID" value="MBC8766603.1"/>
    <property type="molecule type" value="Genomic_DNA"/>
</dbReference>
<sequence>MNNLTKTAFLLTAFLLFNHLSANVTQKDSVDSYLNDIRSLIRNKDSFKEEFLDIEFLLAKEGHTQGKEKVRTLLKLYSAYIYKSDESANNYNDQALKLSRNIAFQEGNLKAKYNRAYLQFVKGNFDSSMSLLGELQPIVGPKSYPEVYADITTLKSYIYSERGEYDKALETGLKLLDNAEKTESDYILMKANSALSHYYLRIENYSKSLSYCLKGLHYILKLKKTEYIYPKIDEIARMTAKLNDPKGALKVYAFFLEIEKKLPPAGSYISASVHSNMANIYMSIGETEKALTHISRALEINFENNYRFRIPRALTVQAELYLQTKDTSEAIINYEKSIEAAENIDAFDVIKRNSLVLSELYAKTDKFPKSIDYKILYQAISDSLFTNEKEQKIVILETKRKIKEVLQKKKILELENIAQRAQFKGFIIILILLLLISSISIFSYLKVKKKNKLLLQRTIDLAEIQLRMSEKLSGIQHMETQWSIERKSADIPKTQPRIDKDIKNIIMAKLEKLEKENFYLDPQCNLHQLSEQLKTNPKYLSQVINQEKKSNFNNYINELRINYLLPRLLKDIEFRNSKLSYIAFSLGYNNLNTFNAAFKKRLGILPSNFINELNNSFEIKNKSKATAYALKKIV</sequence>
<dbReference type="SUPFAM" id="SSF46689">
    <property type="entry name" value="Homeodomain-like"/>
    <property type="match status" value="1"/>
</dbReference>
<proteinExistence type="predicted"/>
<keyword evidence="4" id="KW-0802">TPR repeat</keyword>
<evidence type="ECO:0000256" key="4">
    <source>
        <dbReference type="PROSITE-ProRule" id="PRU00339"/>
    </source>
</evidence>
<evidence type="ECO:0000256" key="1">
    <source>
        <dbReference type="ARBA" id="ARBA00023015"/>
    </source>
</evidence>
<dbReference type="SMART" id="SM00342">
    <property type="entry name" value="HTH_ARAC"/>
    <property type="match status" value="1"/>
</dbReference>
<gene>
    <name evidence="8" type="ORF">H4O18_01230</name>
</gene>
<keyword evidence="5" id="KW-0812">Transmembrane</keyword>
<dbReference type="Gene3D" id="1.25.40.10">
    <property type="entry name" value="Tetratricopeptide repeat domain"/>
    <property type="match status" value="2"/>
</dbReference>
<evidence type="ECO:0000256" key="3">
    <source>
        <dbReference type="ARBA" id="ARBA00023163"/>
    </source>
</evidence>
<evidence type="ECO:0000256" key="2">
    <source>
        <dbReference type="ARBA" id="ARBA00023125"/>
    </source>
</evidence>
<keyword evidence="5" id="KW-0472">Membrane</keyword>
<dbReference type="RefSeq" id="WP_187581282.1">
    <property type="nucleotide sequence ID" value="NZ_JACLHY010000001.1"/>
</dbReference>
<feature type="transmembrane region" description="Helical" evidence="5">
    <location>
        <begin position="425"/>
        <end position="445"/>
    </location>
</feature>
<dbReference type="InterPro" id="IPR011990">
    <property type="entry name" value="TPR-like_helical_dom_sf"/>
</dbReference>
<feature type="signal peptide" evidence="6">
    <location>
        <begin position="1"/>
        <end position="22"/>
    </location>
</feature>
<keyword evidence="3" id="KW-0804">Transcription</keyword>
<keyword evidence="9" id="KW-1185">Reference proteome</keyword>
<feature type="domain" description="HTH araC/xylS-type" evidence="7">
    <location>
        <begin position="508"/>
        <end position="612"/>
    </location>
</feature>
<dbReference type="InterPro" id="IPR009057">
    <property type="entry name" value="Homeodomain-like_sf"/>
</dbReference>
<dbReference type="SMART" id="SM00028">
    <property type="entry name" value="TPR"/>
    <property type="match status" value="3"/>
</dbReference>
<evidence type="ECO:0000313" key="9">
    <source>
        <dbReference type="Proteomes" id="UP000618952"/>
    </source>
</evidence>
<dbReference type="PROSITE" id="PS50005">
    <property type="entry name" value="TPR"/>
    <property type="match status" value="1"/>
</dbReference>
<protein>
    <submittedName>
        <fullName evidence="8">Tetratricopeptide repeat protein</fullName>
    </submittedName>
</protein>
<reference evidence="8 9" key="1">
    <citation type="submission" date="2020-08" db="EMBL/GenBank/DDBJ databases">
        <title>Arenibacter gaetbuli sp. nov., isolated from a sand dune.</title>
        <authorList>
            <person name="Park S."/>
            <person name="Yoon J.-H."/>
        </authorList>
    </citation>
    <scope>NUCLEOTIDE SEQUENCE [LARGE SCALE GENOMIC DNA]</scope>
    <source>
        <strain evidence="8 9">BSSL-BM3</strain>
    </source>
</reference>
<dbReference type="Pfam" id="PF13424">
    <property type="entry name" value="TPR_12"/>
    <property type="match status" value="1"/>
</dbReference>
<evidence type="ECO:0000256" key="6">
    <source>
        <dbReference type="SAM" id="SignalP"/>
    </source>
</evidence>
<accession>A0ABR7QHE2</accession>
<dbReference type="SUPFAM" id="SSF81901">
    <property type="entry name" value="HCP-like"/>
    <property type="match status" value="1"/>
</dbReference>
<dbReference type="Gene3D" id="1.10.10.60">
    <property type="entry name" value="Homeodomain-like"/>
    <property type="match status" value="2"/>
</dbReference>
<evidence type="ECO:0000256" key="5">
    <source>
        <dbReference type="SAM" id="Phobius"/>
    </source>
</evidence>
<name>A0ABR7QHE2_9FLAO</name>
<dbReference type="InterPro" id="IPR019734">
    <property type="entry name" value="TPR_rpt"/>
</dbReference>
<evidence type="ECO:0000313" key="8">
    <source>
        <dbReference type="EMBL" id="MBC8766603.1"/>
    </source>
</evidence>
<dbReference type="PANTHER" id="PTHR43280:SF2">
    <property type="entry name" value="HTH-TYPE TRANSCRIPTIONAL REGULATOR EXSA"/>
    <property type="match status" value="1"/>
</dbReference>